<evidence type="ECO:0000313" key="18">
    <source>
        <dbReference type="Proteomes" id="UP000541583"/>
    </source>
</evidence>
<dbReference type="OrthoDB" id="9815506at2"/>
<feature type="domain" description="Beta-ketoacyl-[acyl-carrier-protein] synthase III N-terminal" evidence="15">
    <location>
        <begin position="112"/>
        <end position="189"/>
    </location>
</feature>
<keyword evidence="5 13" id="KW-0444">Lipid biosynthesis</keyword>
<keyword evidence="4 13" id="KW-0963">Cytoplasm</keyword>
<dbReference type="HAMAP" id="MF_01815">
    <property type="entry name" value="FabH"/>
    <property type="match status" value="1"/>
</dbReference>
<dbReference type="Pfam" id="PF08541">
    <property type="entry name" value="ACP_syn_III_C"/>
    <property type="match status" value="1"/>
</dbReference>
<evidence type="ECO:0000256" key="2">
    <source>
        <dbReference type="ARBA" id="ARBA00008642"/>
    </source>
</evidence>
<dbReference type="EC" id="2.3.1.180" evidence="3 13"/>
<comment type="catalytic activity">
    <reaction evidence="12">
        <text>malonyl-[ACP] + acetyl-CoA + H(+) = 3-oxobutanoyl-[ACP] + CO2 + CoA</text>
        <dbReference type="Rhea" id="RHEA:12080"/>
        <dbReference type="Rhea" id="RHEA-COMP:9623"/>
        <dbReference type="Rhea" id="RHEA-COMP:9625"/>
        <dbReference type="ChEBI" id="CHEBI:15378"/>
        <dbReference type="ChEBI" id="CHEBI:16526"/>
        <dbReference type="ChEBI" id="CHEBI:57287"/>
        <dbReference type="ChEBI" id="CHEBI:57288"/>
        <dbReference type="ChEBI" id="CHEBI:78449"/>
        <dbReference type="ChEBI" id="CHEBI:78450"/>
        <dbReference type="EC" id="2.3.1.180"/>
    </reaction>
    <physiologicalReaction direction="left-to-right" evidence="12">
        <dbReference type="Rhea" id="RHEA:12081"/>
    </physiologicalReaction>
</comment>
<dbReference type="InterPro" id="IPR016039">
    <property type="entry name" value="Thiolase-like"/>
</dbReference>
<dbReference type="CDD" id="cd00830">
    <property type="entry name" value="KAS_III"/>
    <property type="match status" value="1"/>
</dbReference>
<evidence type="ECO:0000313" key="19">
    <source>
        <dbReference type="Proteomes" id="UP000548326"/>
    </source>
</evidence>
<evidence type="ECO:0000256" key="10">
    <source>
        <dbReference type="ARBA" id="ARBA00023268"/>
    </source>
</evidence>
<keyword evidence="18" id="KW-1185">Reference proteome</keyword>
<dbReference type="InterPro" id="IPR013751">
    <property type="entry name" value="ACP_syn_III_N"/>
</dbReference>
<keyword evidence="8 13" id="KW-0443">Lipid metabolism</keyword>
<keyword evidence="10 13" id="KW-0511">Multifunctional enzyme</keyword>
<dbReference type="Pfam" id="PF08545">
    <property type="entry name" value="ACP_syn_III"/>
    <property type="match status" value="1"/>
</dbReference>
<comment type="function">
    <text evidence="13">Catalyzes the condensation reaction of fatty acid synthesis by the addition to an acyl acceptor of two carbons from malonyl-ACP. Catalyzes the first condensation reaction which initiates fatty acid synthesis and may therefore play a role in governing the total rate of fatty acid production. Possesses both acetoacetyl-ACP synthase and acetyl transacylase activities. Its substrate specificity determines the biosynthesis of branched-chain and/or straight-chain of fatty acids.</text>
</comment>
<evidence type="ECO:0000256" key="8">
    <source>
        <dbReference type="ARBA" id="ARBA00023098"/>
    </source>
</evidence>
<dbReference type="EMBL" id="JACHCA010000003">
    <property type="protein sequence ID" value="MBB6127266.1"/>
    <property type="molecule type" value="Genomic_DNA"/>
</dbReference>
<dbReference type="STRING" id="354630.SAMN05421821_103379"/>
<dbReference type="AlphaFoldDB" id="A0A1N6VHB7"/>
<evidence type="ECO:0000256" key="11">
    <source>
        <dbReference type="ARBA" id="ARBA00023315"/>
    </source>
</evidence>
<keyword evidence="9 13" id="KW-0275">Fatty acid biosynthesis</keyword>
<dbReference type="FunFam" id="3.40.47.10:FF:000004">
    <property type="entry name" value="3-oxoacyl-[acyl-carrier-protein] synthase 3"/>
    <property type="match status" value="1"/>
</dbReference>
<feature type="region of interest" description="ACP-binding" evidence="13">
    <location>
        <begin position="258"/>
        <end position="262"/>
    </location>
</feature>
<comment type="caution">
    <text evidence="17">The sequence shown here is derived from an EMBL/GenBank/DDBJ whole genome shotgun (WGS) entry which is preliminary data.</text>
</comment>
<dbReference type="GO" id="GO:0044550">
    <property type="term" value="P:secondary metabolite biosynthetic process"/>
    <property type="evidence" value="ECO:0007669"/>
    <property type="project" value="TreeGrafter"/>
</dbReference>
<evidence type="ECO:0000256" key="5">
    <source>
        <dbReference type="ARBA" id="ARBA00022516"/>
    </source>
</evidence>
<evidence type="ECO:0000256" key="9">
    <source>
        <dbReference type="ARBA" id="ARBA00023160"/>
    </source>
</evidence>
<dbReference type="Proteomes" id="UP000548326">
    <property type="component" value="Unassembled WGS sequence"/>
</dbReference>
<gene>
    <name evidence="13" type="primary">fabH</name>
    <name evidence="17" type="ORF">HDF22_001372</name>
    <name evidence="16" type="ORF">HDF23_001885</name>
</gene>
<evidence type="ECO:0000256" key="13">
    <source>
        <dbReference type="HAMAP-Rule" id="MF_01815"/>
    </source>
</evidence>
<dbReference type="SUPFAM" id="SSF53901">
    <property type="entry name" value="Thiolase-like"/>
    <property type="match status" value="1"/>
</dbReference>
<dbReference type="PANTHER" id="PTHR34069">
    <property type="entry name" value="3-OXOACYL-[ACYL-CARRIER-PROTEIN] SYNTHASE 3"/>
    <property type="match status" value="1"/>
</dbReference>
<evidence type="ECO:0000256" key="7">
    <source>
        <dbReference type="ARBA" id="ARBA00022832"/>
    </source>
</evidence>
<evidence type="ECO:0000256" key="1">
    <source>
        <dbReference type="ARBA" id="ARBA00005194"/>
    </source>
</evidence>
<dbReference type="GO" id="GO:0005737">
    <property type="term" value="C:cytoplasm"/>
    <property type="evidence" value="ECO:0007669"/>
    <property type="project" value="UniProtKB-SubCell"/>
</dbReference>
<dbReference type="Gene3D" id="3.40.47.10">
    <property type="match status" value="1"/>
</dbReference>
<evidence type="ECO:0000256" key="12">
    <source>
        <dbReference type="ARBA" id="ARBA00051096"/>
    </source>
</evidence>
<keyword evidence="11 13" id="KW-0012">Acyltransferase</keyword>
<evidence type="ECO:0000256" key="4">
    <source>
        <dbReference type="ARBA" id="ARBA00022490"/>
    </source>
</evidence>
<comment type="subcellular location">
    <subcellularLocation>
        <location evidence="13">Cytoplasm</location>
    </subcellularLocation>
</comment>
<feature type="active site" evidence="13">
    <location>
        <position position="117"/>
    </location>
</feature>
<name>A0A1N6VHB7_9SPHI</name>
<keyword evidence="7 13" id="KW-0276">Fatty acid metabolism</keyword>
<dbReference type="InterPro" id="IPR013747">
    <property type="entry name" value="ACP_syn_III_C"/>
</dbReference>
<dbReference type="Proteomes" id="UP000541583">
    <property type="component" value="Unassembled WGS sequence"/>
</dbReference>
<comment type="domain">
    <text evidence="13">The last Arg residue of the ACP-binding site is essential for the weak association between ACP/AcpP and FabH.</text>
</comment>
<evidence type="ECO:0000313" key="16">
    <source>
        <dbReference type="EMBL" id="MBB6109142.1"/>
    </source>
</evidence>
<comment type="subunit">
    <text evidence="13">Homodimer.</text>
</comment>
<evidence type="ECO:0000259" key="15">
    <source>
        <dbReference type="Pfam" id="PF08545"/>
    </source>
</evidence>
<dbReference type="PANTHER" id="PTHR34069:SF2">
    <property type="entry name" value="BETA-KETOACYL-[ACYL-CARRIER-PROTEIN] SYNTHASE III"/>
    <property type="match status" value="1"/>
</dbReference>
<feature type="active site" evidence="13">
    <location>
        <position position="287"/>
    </location>
</feature>
<feature type="domain" description="Beta-ketoacyl-[acyl-carrier-protein] synthase III C-terminal" evidence="14">
    <location>
        <begin position="241"/>
        <end position="328"/>
    </location>
</feature>
<protein>
    <recommendedName>
        <fullName evidence="3 13">Beta-ketoacyl-[acyl-carrier-protein] synthase III</fullName>
        <shortName evidence="13">Beta-ketoacyl-ACP synthase III</shortName>
        <shortName evidence="13">KAS III</shortName>
        <ecNumber evidence="3 13">2.3.1.180</ecNumber>
    </recommendedName>
    <alternativeName>
        <fullName evidence="13">3-oxoacyl-[acyl-carrier-protein] synthase 3</fullName>
    </alternativeName>
    <alternativeName>
        <fullName evidence="13">3-oxoacyl-[acyl-carrier-protein] synthase III</fullName>
    </alternativeName>
</protein>
<dbReference type="RefSeq" id="WP_076372569.1">
    <property type="nucleotide sequence ID" value="NZ_FTMG01000003.1"/>
</dbReference>
<reference evidence="18 19" key="1">
    <citation type="submission" date="2020-08" db="EMBL/GenBank/DDBJ databases">
        <title>Genomic Encyclopedia of Type Strains, Phase IV (KMG-V): Genome sequencing to study the core and pangenomes of soil and plant-associated prokaryotes.</title>
        <authorList>
            <person name="Whitman W."/>
        </authorList>
    </citation>
    <scope>NUCLEOTIDE SEQUENCE [LARGE SCALE GENOMIC DNA]</scope>
    <source>
        <strain evidence="16 18">ANJLi2</strain>
        <strain evidence="17 19">MP601</strain>
    </source>
</reference>
<evidence type="ECO:0000259" key="14">
    <source>
        <dbReference type="Pfam" id="PF08541"/>
    </source>
</evidence>
<proteinExistence type="inferred from homology"/>
<dbReference type="InterPro" id="IPR004655">
    <property type="entry name" value="FabH"/>
</dbReference>
<dbReference type="NCBIfam" id="TIGR00747">
    <property type="entry name" value="fabH"/>
    <property type="match status" value="1"/>
</dbReference>
<comment type="similarity">
    <text evidence="2 13">Belongs to the thiolase-like superfamily. FabH family.</text>
</comment>
<dbReference type="EMBL" id="JACHCB010000003">
    <property type="protein sequence ID" value="MBB6109142.1"/>
    <property type="molecule type" value="Genomic_DNA"/>
</dbReference>
<dbReference type="GO" id="GO:0004315">
    <property type="term" value="F:3-oxoacyl-[acyl-carrier-protein] synthase activity"/>
    <property type="evidence" value="ECO:0007669"/>
    <property type="project" value="InterPro"/>
</dbReference>
<dbReference type="UniPathway" id="UPA00094"/>
<organism evidence="17 19">
    <name type="scientific">Mucilaginibacter lappiensis</name>
    <dbReference type="NCBI Taxonomy" id="354630"/>
    <lineage>
        <taxon>Bacteria</taxon>
        <taxon>Pseudomonadati</taxon>
        <taxon>Bacteroidota</taxon>
        <taxon>Sphingobacteriia</taxon>
        <taxon>Sphingobacteriales</taxon>
        <taxon>Sphingobacteriaceae</taxon>
        <taxon>Mucilaginibacter</taxon>
    </lineage>
</organism>
<keyword evidence="6 13" id="KW-0808">Transferase</keyword>
<dbReference type="NCBIfam" id="NF006829">
    <property type="entry name" value="PRK09352.1"/>
    <property type="match status" value="1"/>
</dbReference>
<comment type="pathway">
    <text evidence="1 13">Lipid metabolism; fatty acid biosynthesis.</text>
</comment>
<accession>A0A1N6VHB7</accession>
<dbReference type="GO" id="GO:0033818">
    <property type="term" value="F:beta-ketoacyl-acyl-carrier-protein synthase III activity"/>
    <property type="evidence" value="ECO:0007669"/>
    <property type="project" value="UniProtKB-UniRule"/>
</dbReference>
<evidence type="ECO:0000313" key="17">
    <source>
        <dbReference type="EMBL" id="MBB6127266.1"/>
    </source>
</evidence>
<evidence type="ECO:0000256" key="6">
    <source>
        <dbReference type="ARBA" id="ARBA00022679"/>
    </source>
</evidence>
<evidence type="ECO:0000256" key="3">
    <source>
        <dbReference type="ARBA" id="ARBA00012333"/>
    </source>
</evidence>
<feature type="active site" evidence="13">
    <location>
        <position position="257"/>
    </location>
</feature>
<dbReference type="GO" id="GO:0006633">
    <property type="term" value="P:fatty acid biosynthetic process"/>
    <property type="evidence" value="ECO:0007669"/>
    <property type="project" value="UniProtKB-UniRule"/>
</dbReference>
<sequence length="334" mass="36058">MKLKSSAVITGIGGYVPDSILSNSDLEKMVDTNSEWIVSRTGIKERRILTDKTLATSDMATWAIKNLLDSTKVSADEIDCVIIATSTPDHLLLSTASIVCDKVGMTNAWATDVNAACSGFLYAYTLGSSLVEGGRYKKVIVVGADQNSAIINYKDRNTCILFGDGAGAVLIEPTTDGTGLIDSVFKTEGKGREHLLVPGGGSKVPATAESVAANKHFIHQDGRVVFKAAINGMTDTCKAVLERNHMTINDINWLIPHQANYRIIHAVGDHLGLPADRVKVNIERYGNTTAATIPLCLWDFKNDFKHNDNMILTAFGAGFSWGATLLKWGKLRTA</sequence>